<reference evidence="3" key="1">
    <citation type="journal article" date="2019" name="Int. J. Syst. Evol. Microbiol.">
        <title>The Global Catalogue of Microorganisms (GCM) 10K type strain sequencing project: providing services to taxonomists for standard genome sequencing and annotation.</title>
        <authorList>
            <consortium name="The Broad Institute Genomics Platform"/>
            <consortium name="The Broad Institute Genome Sequencing Center for Infectious Disease"/>
            <person name="Wu L."/>
            <person name="Ma J."/>
        </authorList>
    </citation>
    <scope>NUCLEOTIDE SEQUENCE [LARGE SCALE GENOMIC DNA]</scope>
    <source>
        <strain evidence="3">JCM 4253</strain>
    </source>
</reference>
<comment type="caution">
    <text evidence="2">The sequence shown here is derived from an EMBL/GenBank/DDBJ whole genome shotgun (WGS) entry which is preliminary data.</text>
</comment>
<organism evidence="2 3">
    <name type="scientific">Streptomyces capoamus</name>
    <dbReference type="NCBI Taxonomy" id="68183"/>
    <lineage>
        <taxon>Bacteria</taxon>
        <taxon>Bacillati</taxon>
        <taxon>Actinomycetota</taxon>
        <taxon>Actinomycetes</taxon>
        <taxon>Kitasatosporales</taxon>
        <taxon>Streptomycetaceae</taxon>
        <taxon>Streptomyces</taxon>
    </lineage>
</organism>
<evidence type="ECO:0000256" key="1">
    <source>
        <dbReference type="SAM" id="MobiDB-lite"/>
    </source>
</evidence>
<proteinExistence type="predicted"/>
<dbReference type="EMBL" id="BNBF01000036">
    <property type="protein sequence ID" value="GHG74738.1"/>
    <property type="molecule type" value="Genomic_DNA"/>
</dbReference>
<gene>
    <name evidence="2" type="ORF">GCM10018980_71790</name>
</gene>
<feature type="region of interest" description="Disordered" evidence="1">
    <location>
        <begin position="361"/>
        <end position="423"/>
    </location>
</feature>
<keyword evidence="3" id="KW-1185">Reference proteome</keyword>
<dbReference type="AlphaFoldDB" id="A0A919F314"/>
<protein>
    <submittedName>
        <fullName evidence="2">Uncharacterized protein</fullName>
    </submittedName>
</protein>
<accession>A0A919F314</accession>
<evidence type="ECO:0000313" key="3">
    <source>
        <dbReference type="Proteomes" id="UP000619355"/>
    </source>
</evidence>
<feature type="compositionally biased region" description="Basic and acidic residues" evidence="1">
    <location>
        <begin position="391"/>
        <end position="413"/>
    </location>
</feature>
<sequence>MVRDTRLVQTAVIGDEHSDVPVVLPTEAIELDVFRRAHAHDTFWCGLLLGGCGARLAHKLYVDRQGHFQHYPQANGAPHACRRPRVGESSADHLYVKSAMSQSLLEHGRVGWFAFPPPIGSLLDVDLEDGIGLRVHMDGSVPPDWAGGRTPVLGPGVVPEPGVLSSCPYVYRVRCESDGASRRIWIGTQSLAHPTEWVPLADCSWTDSGLITPAATEILRQRPSASSPASAQAAPHSGALSESITRFIRGLEAAQRTGTVEHVRRLCAGSGPFLESLDAAARGEAEQALQEARAWLAGHEAYQQRVFADLAKAVTEKRAWDARSHLRTATTLTRRGASASEQRILDMARAFLRQQDHLPVARSGRSVLHSLPLPPHPKRKRPKTPQQTPKPRRDPRPPEALKERKKEPNDSRKERRARNAAVRQARSLLQRLDQRFHLSPNEQRRLTEELAEAVKTAGDWLSASERQEASFWIRKMSRKQKQARERQARRELPPHVLESAAAAVRGALKKAAREQTTTSWVRLEQQLGSALPHMTLADRIQVLTLVDQATPADQALLSSLVAAGDPDMTTSYRKVAGALGLDIPADDDQLRDVLEADIQQVHHHWRHQ</sequence>
<name>A0A919F314_9ACTN</name>
<dbReference type="RefSeq" id="WP_189986286.1">
    <property type="nucleotide sequence ID" value="NZ_BNBF01000036.1"/>
</dbReference>
<evidence type="ECO:0000313" key="2">
    <source>
        <dbReference type="EMBL" id="GHG74738.1"/>
    </source>
</evidence>
<dbReference type="Proteomes" id="UP000619355">
    <property type="component" value="Unassembled WGS sequence"/>
</dbReference>